<gene>
    <name evidence="2" type="ORF">HGA02_00465</name>
</gene>
<evidence type="ECO:0000313" key="2">
    <source>
        <dbReference type="EMBL" id="NKY38045.1"/>
    </source>
</evidence>
<keyword evidence="3" id="KW-1185">Reference proteome</keyword>
<sequence length="196" mass="21131">MNAPIEPEPPNAAVLDRLHRWADLPLAADHLSGFAGPWKFTIRRWLRKQSVLDFPAPATVTQPDEALIWERRARAIAAQHSTRGQFAMWLLSGSVGALLGLLIGGWASATRSSSAWPTVVGAAIAWAIGVALVIGILVLVAGPTLASLHVHAPTWEARAEAYARRREELLKPDPDETADASHQGLAASLAKMFRST</sequence>
<evidence type="ECO:0000313" key="3">
    <source>
        <dbReference type="Proteomes" id="UP000777774"/>
    </source>
</evidence>
<comment type="caution">
    <text evidence="2">The sequence shown here is derived from an EMBL/GenBank/DDBJ whole genome shotgun (WGS) entry which is preliminary data.</text>
</comment>
<feature type="transmembrane region" description="Helical" evidence="1">
    <location>
        <begin position="86"/>
        <end position="107"/>
    </location>
</feature>
<accession>A0ABX1JXL2</accession>
<dbReference type="Proteomes" id="UP000777774">
    <property type="component" value="Unassembled WGS sequence"/>
</dbReference>
<dbReference type="EMBL" id="JAAXOY010000001">
    <property type="protein sequence ID" value="NKY38045.1"/>
    <property type="molecule type" value="Genomic_DNA"/>
</dbReference>
<keyword evidence="1" id="KW-0472">Membrane</keyword>
<proteinExistence type="predicted"/>
<reference evidence="2 3" key="1">
    <citation type="submission" date="2020-04" db="EMBL/GenBank/DDBJ databases">
        <title>MicrobeNet Type strains.</title>
        <authorList>
            <person name="Nicholson A.C."/>
        </authorList>
    </citation>
    <scope>NUCLEOTIDE SEQUENCE [LARGE SCALE GENOMIC DNA]</scope>
    <source>
        <strain evidence="2 3">ATCC BAA-787</strain>
    </source>
</reference>
<keyword evidence="1" id="KW-1133">Transmembrane helix</keyword>
<organism evidence="2 3">
    <name type="scientific">Cellulomonas septica</name>
    <dbReference type="NCBI Taxonomy" id="285080"/>
    <lineage>
        <taxon>Bacteria</taxon>
        <taxon>Bacillati</taxon>
        <taxon>Actinomycetota</taxon>
        <taxon>Actinomycetes</taxon>
        <taxon>Micrococcales</taxon>
        <taxon>Cellulomonadaceae</taxon>
        <taxon>Cellulomonas</taxon>
    </lineage>
</organism>
<protein>
    <recommendedName>
        <fullName evidence="4">Transmembrane protein</fullName>
    </recommendedName>
</protein>
<name>A0ABX1JXL2_9CELL</name>
<evidence type="ECO:0008006" key="4">
    <source>
        <dbReference type="Google" id="ProtNLM"/>
    </source>
</evidence>
<dbReference type="RefSeq" id="WP_168676346.1">
    <property type="nucleotide sequence ID" value="NZ_JAAXOY010000001.1"/>
</dbReference>
<keyword evidence="1" id="KW-0812">Transmembrane</keyword>
<feature type="transmembrane region" description="Helical" evidence="1">
    <location>
        <begin position="119"/>
        <end position="141"/>
    </location>
</feature>
<evidence type="ECO:0000256" key="1">
    <source>
        <dbReference type="SAM" id="Phobius"/>
    </source>
</evidence>